<dbReference type="AlphaFoldDB" id="A0A3M7PHT1"/>
<dbReference type="Pfam" id="PF13908">
    <property type="entry name" value="Shisa_N"/>
    <property type="match status" value="1"/>
</dbReference>
<feature type="transmembrane region" description="Helical" evidence="1">
    <location>
        <begin position="62"/>
        <end position="83"/>
    </location>
</feature>
<keyword evidence="4" id="KW-1185">Reference proteome</keyword>
<comment type="caution">
    <text evidence="3">The sequence shown here is derived from an EMBL/GenBank/DDBJ whole genome shotgun (WGS) entry which is preliminary data.</text>
</comment>
<name>A0A3M7PHT1_BRAPC</name>
<proteinExistence type="predicted"/>
<dbReference type="InterPro" id="IPR053891">
    <property type="entry name" value="Shisa_N"/>
</dbReference>
<gene>
    <name evidence="3" type="ORF">BpHYR1_022372</name>
</gene>
<evidence type="ECO:0000256" key="1">
    <source>
        <dbReference type="SAM" id="Phobius"/>
    </source>
</evidence>
<sequence length="111" mass="12970">MNSNCSGYYNLKAIYESQTICKNQFCCGICFNRTCCLDPKLFLNQSKCLNYHKEDQDFVQPVSIGFLTFISILMLVCIVLCYLESIKRNKILFKLKCLELKFLKLIKKTLK</sequence>
<evidence type="ECO:0000313" key="3">
    <source>
        <dbReference type="EMBL" id="RMZ98578.1"/>
    </source>
</evidence>
<protein>
    <submittedName>
        <fullName evidence="3">Shisa-6-like protein</fullName>
    </submittedName>
</protein>
<feature type="domain" description="Shisa N-terminal" evidence="2">
    <location>
        <begin position="3"/>
        <end position="49"/>
    </location>
</feature>
<dbReference type="EMBL" id="REGN01010688">
    <property type="protein sequence ID" value="RMZ98578.1"/>
    <property type="molecule type" value="Genomic_DNA"/>
</dbReference>
<keyword evidence="1" id="KW-0812">Transmembrane</keyword>
<keyword evidence="1" id="KW-1133">Transmembrane helix</keyword>
<organism evidence="3 4">
    <name type="scientific">Brachionus plicatilis</name>
    <name type="common">Marine rotifer</name>
    <name type="synonym">Brachionus muelleri</name>
    <dbReference type="NCBI Taxonomy" id="10195"/>
    <lineage>
        <taxon>Eukaryota</taxon>
        <taxon>Metazoa</taxon>
        <taxon>Spiralia</taxon>
        <taxon>Gnathifera</taxon>
        <taxon>Rotifera</taxon>
        <taxon>Eurotatoria</taxon>
        <taxon>Monogononta</taxon>
        <taxon>Pseudotrocha</taxon>
        <taxon>Ploima</taxon>
        <taxon>Brachionidae</taxon>
        <taxon>Brachionus</taxon>
    </lineage>
</organism>
<accession>A0A3M7PHT1</accession>
<keyword evidence="1" id="KW-0472">Membrane</keyword>
<dbReference type="Proteomes" id="UP000276133">
    <property type="component" value="Unassembled WGS sequence"/>
</dbReference>
<reference evidence="3 4" key="1">
    <citation type="journal article" date="2018" name="Sci. Rep.">
        <title>Genomic signatures of local adaptation to the degree of environmental predictability in rotifers.</title>
        <authorList>
            <person name="Franch-Gras L."/>
            <person name="Hahn C."/>
            <person name="Garcia-Roger E.M."/>
            <person name="Carmona M.J."/>
            <person name="Serra M."/>
            <person name="Gomez A."/>
        </authorList>
    </citation>
    <scope>NUCLEOTIDE SEQUENCE [LARGE SCALE GENOMIC DNA]</scope>
    <source>
        <strain evidence="3">HYR1</strain>
    </source>
</reference>
<evidence type="ECO:0000313" key="4">
    <source>
        <dbReference type="Proteomes" id="UP000276133"/>
    </source>
</evidence>
<evidence type="ECO:0000259" key="2">
    <source>
        <dbReference type="Pfam" id="PF13908"/>
    </source>
</evidence>